<feature type="domain" description="ABC-type transport auxiliary lipoprotein component" evidence="2">
    <location>
        <begin position="42"/>
        <end position="196"/>
    </location>
</feature>
<feature type="signal peptide" evidence="1">
    <location>
        <begin position="1"/>
        <end position="21"/>
    </location>
</feature>
<evidence type="ECO:0000259" key="2">
    <source>
        <dbReference type="Pfam" id="PF03886"/>
    </source>
</evidence>
<gene>
    <name evidence="3" type="ORF">SAMN04488040_0884</name>
</gene>
<proteinExistence type="predicted"/>
<dbReference type="Pfam" id="PF03886">
    <property type="entry name" value="ABC_trans_aux"/>
    <property type="match status" value="1"/>
</dbReference>
<name>A0A1I6QRI9_9RHOB</name>
<dbReference type="RefSeq" id="WP_093915074.1">
    <property type="nucleotide sequence ID" value="NZ_FPAJ01000001.1"/>
</dbReference>
<dbReference type="STRING" id="394264.SAMN04488040_0884"/>
<dbReference type="EMBL" id="FPAJ01000001">
    <property type="protein sequence ID" value="SFS55096.1"/>
    <property type="molecule type" value="Genomic_DNA"/>
</dbReference>
<accession>A0A1I6QRI9</accession>
<sequence>MQTITRRAALLGAVSTLSGCAAISSINSAAAPLDTFDLHPVAGSTSGGRRSRTLLVARPQASAALATDRIMIKPGAASVTYLPDARWVDELPAVLQSLLIRSISGTGRIAYVGRSDAGPIPDKALLVRIDAFEVNALDGGTFDVTVDLDLTLINDSNQRVVASRRFTKTTLVASDDVAEIVGAFQSVLNDLLPEMADWAVART</sequence>
<dbReference type="InterPro" id="IPR005586">
    <property type="entry name" value="ABC_trans_aux"/>
</dbReference>
<evidence type="ECO:0000313" key="3">
    <source>
        <dbReference type="EMBL" id="SFS55096.1"/>
    </source>
</evidence>
<keyword evidence="1" id="KW-0732">Signal</keyword>
<evidence type="ECO:0000313" key="4">
    <source>
        <dbReference type="Proteomes" id="UP000199239"/>
    </source>
</evidence>
<dbReference type="OrthoDB" id="9808689at2"/>
<feature type="chain" id="PRO_5011601856" evidence="1">
    <location>
        <begin position="22"/>
        <end position="203"/>
    </location>
</feature>
<dbReference type="SUPFAM" id="SSF159594">
    <property type="entry name" value="XCC0632-like"/>
    <property type="match status" value="1"/>
</dbReference>
<organism evidence="3 4">
    <name type="scientific">Sulfitobacter marinus</name>
    <dbReference type="NCBI Taxonomy" id="394264"/>
    <lineage>
        <taxon>Bacteria</taxon>
        <taxon>Pseudomonadati</taxon>
        <taxon>Pseudomonadota</taxon>
        <taxon>Alphaproteobacteria</taxon>
        <taxon>Rhodobacterales</taxon>
        <taxon>Roseobacteraceae</taxon>
        <taxon>Sulfitobacter</taxon>
    </lineage>
</organism>
<keyword evidence="4" id="KW-1185">Reference proteome</keyword>
<evidence type="ECO:0000256" key="1">
    <source>
        <dbReference type="SAM" id="SignalP"/>
    </source>
</evidence>
<dbReference type="Gene3D" id="3.40.50.10610">
    <property type="entry name" value="ABC-type transport auxiliary lipoprotein component"/>
    <property type="match status" value="1"/>
</dbReference>
<protein>
    <submittedName>
        <fullName evidence="3">Cholesterol transport system auxiliary component</fullName>
    </submittedName>
</protein>
<reference evidence="4" key="1">
    <citation type="submission" date="2016-10" db="EMBL/GenBank/DDBJ databases">
        <authorList>
            <person name="Varghese N."/>
            <person name="Submissions S."/>
        </authorList>
    </citation>
    <scope>NUCLEOTIDE SEQUENCE [LARGE SCALE GENOMIC DNA]</scope>
    <source>
        <strain evidence="4">DSM 23422</strain>
    </source>
</reference>
<dbReference type="PROSITE" id="PS51257">
    <property type="entry name" value="PROKAR_LIPOPROTEIN"/>
    <property type="match status" value="1"/>
</dbReference>
<dbReference type="AlphaFoldDB" id="A0A1I6QRI9"/>
<dbReference type="Proteomes" id="UP000199239">
    <property type="component" value="Unassembled WGS sequence"/>
</dbReference>